<gene>
    <name evidence="3" type="ORF">DWY14_09210</name>
    <name evidence="2" type="ORF">DXD04_13380</name>
</gene>
<comment type="caution">
    <text evidence="2">The sequence shown here is derived from an EMBL/GenBank/DDBJ whole genome shotgun (WGS) entry which is preliminary data.</text>
</comment>
<feature type="domain" description="N-acetyltransferase" evidence="1">
    <location>
        <begin position="6"/>
        <end position="166"/>
    </location>
</feature>
<dbReference type="PANTHER" id="PTHR43415">
    <property type="entry name" value="SPERMIDINE N(1)-ACETYLTRANSFERASE"/>
    <property type="match status" value="1"/>
</dbReference>
<dbReference type="Proteomes" id="UP000285750">
    <property type="component" value="Unassembled WGS sequence"/>
</dbReference>
<dbReference type="RefSeq" id="WP_117673762.1">
    <property type="nucleotide sequence ID" value="NZ_CABOGR010000029.1"/>
</dbReference>
<dbReference type="SUPFAM" id="SSF55729">
    <property type="entry name" value="Acyl-CoA N-acyltransferases (Nat)"/>
    <property type="match status" value="1"/>
</dbReference>
<sequence length="171" mass="19022">MKQGNISLRAPEPEDLEVMLSFENDAALWELGTATGPYSRYQMKRYIAESQNDLYADGQLRLMIVCEGQGVAGIVDVFSFDARHNRAEVGIVVRKDLRGQGVAQTALSLLESHCFSLLGLRQLYAYVPVGNVASRKLFTSAGYTECGILKDWIRVGTSYQDVCFFQKINGI</sequence>
<proteinExistence type="predicted"/>
<dbReference type="EMBL" id="QRUY01000018">
    <property type="protein sequence ID" value="RGS07021.1"/>
    <property type="molecule type" value="Genomic_DNA"/>
</dbReference>
<dbReference type="PANTHER" id="PTHR43415:SF3">
    <property type="entry name" value="GNAT-FAMILY ACETYLTRANSFERASE"/>
    <property type="match status" value="1"/>
</dbReference>
<dbReference type="Gene3D" id="3.40.630.30">
    <property type="match status" value="1"/>
</dbReference>
<dbReference type="Pfam" id="PF13302">
    <property type="entry name" value="Acetyltransf_3"/>
    <property type="match status" value="1"/>
</dbReference>
<evidence type="ECO:0000313" key="2">
    <source>
        <dbReference type="EMBL" id="RGK52604.1"/>
    </source>
</evidence>
<accession>A0A3E4MSU8</accession>
<dbReference type="InterPro" id="IPR016181">
    <property type="entry name" value="Acyl_CoA_acyltransferase"/>
</dbReference>
<keyword evidence="4" id="KW-1185">Reference proteome</keyword>
<evidence type="ECO:0000313" key="4">
    <source>
        <dbReference type="Proteomes" id="UP000260862"/>
    </source>
</evidence>
<dbReference type="AlphaFoldDB" id="A0A3E4MSU8"/>
<organism evidence="2 4">
    <name type="scientific">Phocaeicola plebeius</name>
    <dbReference type="NCBI Taxonomy" id="310297"/>
    <lineage>
        <taxon>Bacteria</taxon>
        <taxon>Pseudomonadati</taxon>
        <taxon>Bacteroidota</taxon>
        <taxon>Bacteroidia</taxon>
        <taxon>Bacteroidales</taxon>
        <taxon>Bacteroidaceae</taxon>
        <taxon>Phocaeicola</taxon>
    </lineage>
</organism>
<reference evidence="4 5" key="1">
    <citation type="submission" date="2018-08" db="EMBL/GenBank/DDBJ databases">
        <title>A genome reference for cultivated species of the human gut microbiota.</title>
        <authorList>
            <person name="Zou Y."/>
            <person name="Xue W."/>
            <person name="Luo G."/>
        </authorList>
    </citation>
    <scope>NUCLEOTIDE SEQUENCE [LARGE SCALE GENOMIC DNA]</scope>
    <source>
        <strain evidence="3 5">AF24-16AC</strain>
        <strain evidence="2 4">TF10-3AC</strain>
    </source>
</reference>
<evidence type="ECO:0000313" key="5">
    <source>
        <dbReference type="Proteomes" id="UP000285750"/>
    </source>
</evidence>
<name>A0A3E4MSU8_9BACT</name>
<dbReference type="GO" id="GO:0016747">
    <property type="term" value="F:acyltransferase activity, transferring groups other than amino-acyl groups"/>
    <property type="evidence" value="ECO:0007669"/>
    <property type="project" value="InterPro"/>
</dbReference>
<dbReference type="InterPro" id="IPR000182">
    <property type="entry name" value="GNAT_dom"/>
</dbReference>
<keyword evidence="2" id="KW-0808">Transferase</keyword>
<dbReference type="EMBL" id="QSQT01000029">
    <property type="protein sequence ID" value="RGK52604.1"/>
    <property type="molecule type" value="Genomic_DNA"/>
</dbReference>
<evidence type="ECO:0000259" key="1">
    <source>
        <dbReference type="PROSITE" id="PS51186"/>
    </source>
</evidence>
<dbReference type="PROSITE" id="PS51186">
    <property type="entry name" value="GNAT"/>
    <property type="match status" value="1"/>
</dbReference>
<dbReference type="CDD" id="cd04301">
    <property type="entry name" value="NAT_SF"/>
    <property type="match status" value="1"/>
</dbReference>
<dbReference type="Proteomes" id="UP000260862">
    <property type="component" value="Unassembled WGS sequence"/>
</dbReference>
<protein>
    <submittedName>
        <fullName evidence="2">N-acetyltransferase</fullName>
    </submittedName>
</protein>
<evidence type="ECO:0000313" key="3">
    <source>
        <dbReference type="EMBL" id="RGS07021.1"/>
    </source>
</evidence>